<keyword evidence="3" id="KW-1185">Reference proteome</keyword>
<dbReference type="EMBL" id="JANPWB010000004">
    <property type="protein sequence ID" value="KAJ1194514.1"/>
    <property type="molecule type" value="Genomic_DNA"/>
</dbReference>
<organism evidence="2 3">
    <name type="scientific">Pleurodeles waltl</name>
    <name type="common">Iberian ribbed newt</name>
    <dbReference type="NCBI Taxonomy" id="8319"/>
    <lineage>
        <taxon>Eukaryota</taxon>
        <taxon>Metazoa</taxon>
        <taxon>Chordata</taxon>
        <taxon>Craniata</taxon>
        <taxon>Vertebrata</taxon>
        <taxon>Euteleostomi</taxon>
        <taxon>Amphibia</taxon>
        <taxon>Batrachia</taxon>
        <taxon>Caudata</taxon>
        <taxon>Salamandroidea</taxon>
        <taxon>Salamandridae</taxon>
        <taxon>Pleurodelinae</taxon>
        <taxon>Pleurodeles</taxon>
    </lineage>
</organism>
<evidence type="ECO:0000256" key="1">
    <source>
        <dbReference type="SAM" id="MobiDB-lite"/>
    </source>
</evidence>
<evidence type="ECO:0000313" key="2">
    <source>
        <dbReference type="EMBL" id="KAJ1194514.1"/>
    </source>
</evidence>
<dbReference type="Proteomes" id="UP001066276">
    <property type="component" value="Chromosome 2_2"/>
</dbReference>
<protein>
    <submittedName>
        <fullName evidence="2">Uncharacterized protein</fullName>
    </submittedName>
</protein>
<sequence length="193" mass="21359">MDLYVLNPGRNMAGRSTHKNDASIRDLLTKPVGKKVDQHEETTSQEPLSADGDATGVVGDAVSVKRAFLETLFGALRTDIATLKQDSTADITSLPKGMTELGDRVSSLEQTGDTQAEELDAHRREILDLCDKNAELSYHVEDLHNRSRRATIRIKGALLQAPGGNLEDYVHRLFYHIVQSSHLKILCWIEPKG</sequence>
<evidence type="ECO:0000313" key="3">
    <source>
        <dbReference type="Proteomes" id="UP001066276"/>
    </source>
</evidence>
<feature type="compositionally biased region" description="Basic and acidic residues" evidence="1">
    <location>
        <begin position="18"/>
        <end position="42"/>
    </location>
</feature>
<accession>A0AAV7V2U4</accession>
<comment type="caution">
    <text evidence="2">The sequence shown here is derived from an EMBL/GenBank/DDBJ whole genome shotgun (WGS) entry which is preliminary data.</text>
</comment>
<proteinExistence type="predicted"/>
<feature type="region of interest" description="Disordered" evidence="1">
    <location>
        <begin position="6"/>
        <end position="55"/>
    </location>
</feature>
<reference evidence="2" key="1">
    <citation type="journal article" date="2022" name="bioRxiv">
        <title>Sequencing and chromosome-scale assembly of the giantPleurodeles waltlgenome.</title>
        <authorList>
            <person name="Brown T."/>
            <person name="Elewa A."/>
            <person name="Iarovenko S."/>
            <person name="Subramanian E."/>
            <person name="Araus A.J."/>
            <person name="Petzold A."/>
            <person name="Susuki M."/>
            <person name="Suzuki K.-i.T."/>
            <person name="Hayashi T."/>
            <person name="Toyoda A."/>
            <person name="Oliveira C."/>
            <person name="Osipova E."/>
            <person name="Leigh N.D."/>
            <person name="Simon A."/>
            <person name="Yun M.H."/>
        </authorList>
    </citation>
    <scope>NUCLEOTIDE SEQUENCE</scope>
    <source>
        <strain evidence="2">20211129_DDA</strain>
        <tissue evidence="2">Liver</tissue>
    </source>
</reference>
<name>A0AAV7V2U4_PLEWA</name>
<gene>
    <name evidence="2" type="ORF">NDU88_003802</name>
</gene>
<dbReference type="AlphaFoldDB" id="A0AAV7V2U4"/>